<keyword evidence="2" id="KW-1185">Reference proteome</keyword>
<dbReference type="RefSeq" id="WP_174682872.1">
    <property type="nucleotide sequence ID" value="NZ_JABUQZ010000003.1"/>
</dbReference>
<reference evidence="1 2" key="1">
    <citation type="submission" date="2020-06" db="EMBL/GenBank/DDBJ databases">
        <title>Haloterrigena sp. nov., an extremely halophilic archaeon isolated from a saline sediment.</title>
        <authorList>
            <person name="Liu B.-B."/>
        </authorList>
    </citation>
    <scope>NUCLEOTIDE SEQUENCE [LARGE SCALE GENOMIC DNA]</scope>
    <source>
        <strain evidence="1 2">SYSU A558-1</strain>
    </source>
</reference>
<evidence type="ECO:0000313" key="1">
    <source>
        <dbReference type="EMBL" id="NUC75034.1"/>
    </source>
</evidence>
<accession>A0ABX2LIP1</accession>
<proteinExistence type="predicted"/>
<dbReference type="Proteomes" id="UP001016761">
    <property type="component" value="Unassembled WGS sequence"/>
</dbReference>
<evidence type="ECO:0000313" key="2">
    <source>
        <dbReference type="Proteomes" id="UP001016761"/>
    </source>
</evidence>
<name>A0ABX2LIP1_9EURY</name>
<dbReference type="EMBL" id="JABUQZ010000003">
    <property type="protein sequence ID" value="NUC75034.1"/>
    <property type="molecule type" value="Genomic_DNA"/>
</dbReference>
<organism evidence="1 2">
    <name type="scientific">Haloterrigena gelatinilytica</name>
    <dbReference type="NCBI Taxonomy" id="2741724"/>
    <lineage>
        <taxon>Archaea</taxon>
        <taxon>Methanobacteriati</taxon>
        <taxon>Methanobacteriota</taxon>
        <taxon>Stenosarchaea group</taxon>
        <taxon>Halobacteria</taxon>
        <taxon>Halobacteriales</taxon>
        <taxon>Natrialbaceae</taxon>
        <taxon>Haloterrigena</taxon>
    </lineage>
</organism>
<gene>
    <name evidence="1" type="ORF">HTZ84_22475</name>
</gene>
<sequence>MGDVKSKFGTDCCEECSGPIDTTSPNYYKTPDERFKHVVCHEEGGPGDYVLNIAADHPEQASINRQYQCGHVAYGPPSELPERCPHEDCGWFADMQQDRYVEAEGVDR</sequence>
<protein>
    <submittedName>
        <fullName evidence="1">Uncharacterized protein</fullName>
    </submittedName>
</protein>
<comment type="caution">
    <text evidence="1">The sequence shown here is derived from an EMBL/GenBank/DDBJ whole genome shotgun (WGS) entry which is preliminary data.</text>
</comment>